<proteinExistence type="inferred from homology"/>
<dbReference type="PANTHER" id="PTHR34596:SF2">
    <property type="entry name" value="CHITOPORIN"/>
    <property type="match status" value="1"/>
</dbReference>
<dbReference type="Gene3D" id="2.40.160.10">
    <property type="entry name" value="Porin"/>
    <property type="match status" value="1"/>
</dbReference>
<keyword evidence="6" id="KW-1185">Reference proteome</keyword>
<reference evidence="5 6" key="1">
    <citation type="submission" date="2023-08" db="EMBL/GenBank/DDBJ databases">
        <title>Complete Genome Sequence of Pseudomonas entomophila TVIN A01.</title>
        <authorList>
            <person name="Shelke T."/>
            <person name="Mahar N.S."/>
            <person name="Gupta I."/>
            <person name="Gupta V."/>
        </authorList>
    </citation>
    <scope>NUCLEOTIDE SEQUENCE [LARGE SCALE GENOMIC DNA]</scope>
    <source>
        <strain evidence="5 6">TVIN-A01</strain>
    </source>
</reference>
<evidence type="ECO:0000313" key="5">
    <source>
        <dbReference type="EMBL" id="WMW05216.1"/>
    </source>
</evidence>
<feature type="signal peptide" evidence="4">
    <location>
        <begin position="1"/>
        <end position="22"/>
    </location>
</feature>
<evidence type="ECO:0000256" key="4">
    <source>
        <dbReference type="SAM" id="SignalP"/>
    </source>
</evidence>
<gene>
    <name evidence="5" type="ORF">RAH46_23290</name>
</gene>
<evidence type="ECO:0000313" key="6">
    <source>
        <dbReference type="Proteomes" id="UP001183127"/>
    </source>
</evidence>
<keyword evidence="2" id="KW-0813">Transport</keyword>
<comment type="similarity">
    <text evidence="1">Belongs to the outer membrane porin (Opr) (TC 1.B.25) family.</text>
</comment>
<dbReference type="PANTHER" id="PTHR34596">
    <property type="entry name" value="CHITOPORIN"/>
    <property type="match status" value="1"/>
</dbReference>
<accession>A0ABY9QMH4</accession>
<dbReference type="InterPro" id="IPR023614">
    <property type="entry name" value="Porin_dom_sf"/>
</dbReference>
<protein>
    <submittedName>
        <fullName evidence="5">OprD family porin</fullName>
    </submittedName>
</protein>
<dbReference type="EMBL" id="CP132921">
    <property type="protein sequence ID" value="WMW05216.1"/>
    <property type="molecule type" value="Genomic_DNA"/>
</dbReference>
<dbReference type="Pfam" id="PF03573">
    <property type="entry name" value="OprD"/>
    <property type="match status" value="1"/>
</dbReference>
<feature type="chain" id="PRO_5047549595" evidence="4">
    <location>
        <begin position="23"/>
        <end position="458"/>
    </location>
</feature>
<sequence length="458" mass="50225">MRRFTLTALALSVGAFSALALAEPASQDFVPVTLKSSSEQAESKGFIDGQSLSGSTRNWYAHERATRAALWKYYKSDGTRHETHSRNNWVQGTILNYSSGFTEGTVGFAVEAAAYNAIALERGRAAVAGPNNRTLTHSDGDVIGQWSKMGLGNVKARVSNTTLTVGRQSVDTPMVAYIGNRALPSSFQGAFLHSAEFDNLSFDLGTFDRVSPRTEQSLSKFRSEYGNGVETDRVSTTGINYQPLKSLTTSFYATRAEDFWNQYYVGANHVLGDSAVLSLTTGLNYYKTVDQGSKKMGEIDNDTYSLSFGLTHQAHTLSASWQQVNGNEYFDYLHETNGIYLANSLLSDFNGPNEKSLQISYVLNMAPYGVPGLKFNLYNARGWGIDGTHYKGTSYDVKGLDGETHYEWGFGTSYAIQSGPLKDTAIRATYTAHRASKAQGDGSLDEFRLVTTIPFNIL</sequence>
<dbReference type="InterPro" id="IPR005318">
    <property type="entry name" value="OM_porin_bac"/>
</dbReference>
<dbReference type="RefSeq" id="WP_011532381.1">
    <property type="nucleotide sequence ID" value="NZ_CP132921.1"/>
</dbReference>
<organism evidence="5 6">
    <name type="scientific">Pseudomonas entomophila</name>
    <dbReference type="NCBI Taxonomy" id="312306"/>
    <lineage>
        <taxon>Bacteria</taxon>
        <taxon>Pseudomonadati</taxon>
        <taxon>Pseudomonadota</taxon>
        <taxon>Gammaproteobacteria</taxon>
        <taxon>Pseudomonadales</taxon>
        <taxon>Pseudomonadaceae</taxon>
        <taxon>Pseudomonas</taxon>
    </lineage>
</organism>
<dbReference type="Proteomes" id="UP001183127">
    <property type="component" value="Chromosome"/>
</dbReference>
<dbReference type="GeneID" id="32804349"/>
<name>A0ABY9QMH4_9PSED</name>
<evidence type="ECO:0000256" key="2">
    <source>
        <dbReference type="ARBA" id="ARBA00022448"/>
    </source>
</evidence>
<keyword evidence="3 4" id="KW-0732">Signal</keyword>
<evidence type="ECO:0000256" key="3">
    <source>
        <dbReference type="ARBA" id="ARBA00022729"/>
    </source>
</evidence>
<evidence type="ECO:0000256" key="1">
    <source>
        <dbReference type="ARBA" id="ARBA00009075"/>
    </source>
</evidence>